<evidence type="ECO:0000313" key="3">
    <source>
        <dbReference type="Proteomes" id="UP001500630"/>
    </source>
</evidence>
<organism evidence="2 3">
    <name type="scientific">Nonomuraea rosea</name>
    <dbReference type="NCBI Taxonomy" id="638574"/>
    <lineage>
        <taxon>Bacteria</taxon>
        <taxon>Bacillati</taxon>
        <taxon>Actinomycetota</taxon>
        <taxon>Actinomycetes</taxon>
        <taxon>Streptosporangiales</taxon>
        <taxon>Streptosporangiaceae</taxon>
        <taxon>Nonomuraea</taxon>
    </lineage>
</organism>
<feature type="compositionally biased region" description="Low complexity" evidence="1">
    <location>
        <begin position="23"/>
        <end position="35"/>
    </location>
</feature>
<evidence type="ECO:0000313" key="2">
    <source>
        <dbReference type="EMBL" id="GAA3626690.1"/>
    </source>
</evidence>
<proteinExistence type="predicted"/>
<gene>
    <name evidence="2" type="ORF">GCM10022419_135170</name>
</gene>
<protein>
    <submittedName>
        <fullName evidence="2">Uncharacterized protein</fullName>
    </submittedName>
</protein>
<keyword evidence="3" id="KW-1185">Reference proteome</keyword>
<evidence type="ECO:0000256" key="1">
    <source>
        <dbReference type="SAM" id="MobiDB-lite"/>
    </source>
</evidence>
<dbReference type="RefSeq" id="WP_345581049.1">
    <property type="nucleotide sequence ID" value="NZ_BAABDQ010000087.1"/>
</dbReference>
<feature type="region of interest" description="Disordered" evidence="1">
    <location>
        <begin position="75"/>
        <end position="126"/>
    </location>
</feature>
<dbReference type="Proteomes" id="UP001500630">
    <property type="component" value="Unassembled WGS sequence"/>
</dbReference>
<sequence>MTLAAEQQKREQAVTTAAVAEQAREAASQARADAAGEAERLRAELTHVTSTLRTAQQQREEALTAAAVAQALLHEQETSRLPGHVNSVAGHPVPATDANVPARTSSDRTPTAAGPTPDEASAAGHS</sequence>
<dbReference type="EMBL" id="BAABDQ010000087">
    <property type="protein sequence ID" value="GAA3626690.1"/>
    <property type="molecule type" value="Genomic_DNA"/>
</dbReference>
<comment type="caution">
    <text evidence="2">The sequence shown here is derived from an EMBL/GenBank/DDBJ whole genome shotgun (WGS) entry which is preliminary data.</text>
</comment>
<reference evidence="3" key="1">
    <citation type="journal article" date="2019" name="Int. J. Syst. Evol. Microbiol.">
        <title>The Global Catalogue of Microorganisms (GCM) 10K type strain sequencing project: providing services to taxonomists for standard genome sequencing and annotation.</title>
        <authorList>
            <consortium name="The Broad Institute Genomics Platform"/>
            <consortium name="The Broad Institute Genome Sequencing Center for Infectious Disease"/>
            <person name="Wu L."/>
            <person name="Ma J."/>
        </authorList>
    </citation>
    <scope>NUCLEOTIDE SEQUENCE [LARGE SCALE GENOMIC DNA]</scope>
    <source>
        <strain evidence="3">JCM 17326</strain>
    </source>
</reference>
<name>A0ABP7A7Y9_9ACTN</name>
<feature type="region of interest" description="Disordered" evidence="1">
    <location>
        <begin position="23"/>
        <end position="42"/>
    </location>
</feature>
<accession>A0ABP7A7Y9</accession>